<evidence type="ECO:0000256" key="5">
    <source>
        <dbReference type="ARBA" id="ARBA00022927"/>
    </source>
</evidence>
<evidence type="ECO:0000256" key="3">
    <source>
        <dbReference type="ARBA" id="ARBA00022475"/>
    </source>
</evidence>
<feature type="transmembrane region" description="Helical" evidence="9">
    <location>
        <begin position="6"/>
        <end position="28"/>
    </location>
</feature>
<keyword evidence="3 9" id="KW-1003">Cell membrane</keyword>
<keyword evidence="7 9" id="KW-0811">Translocation</keyword>
<sequence length="82" mass="8728">MNFPALFAIGPLGTTEVLVLLFIVLLLFGAKKLPELARGLGKAKNEFQKASDEAKNEFNAADEEPTKPLAKTPESSGTPGNN</sequence>
<evidence type="ECO:0000256" key="2">
    <source>
        <dbReference type="ARBA" id="ARBA00022448"/>
    </source>
</evidence>
<evidence type="ECO:0000313" key="12">
    <source>
        <dbReference type="Proteomes" id="UP001218638"/>
    </source>
</evidence>
<keyword evidence="4 9" id="KW-0812">Transmembrane</keyword>
<dbReference type="NCBIfam" id="TIGR01411">
    <property type="entry name" value="tatAE"/>
    <property type="match status" value="1"/>
</dbReference>
<proteinExistence type="inferred from homology"/>
<feature type="compositionally biased region" description="Basic and acidic residues" evidence="10">
    <location>
        <begin position="44"/>
        <end position="56"/>
    </location>
</feature>
<evidence type="ECO:0000256" key="9">
    <source>
        <dbReference type="HAMAP-Rule" id="MF_00236"/>
    </source>
</evidence>
<evidence type="ECO:0000256" key="4">
    <source>
        <dbReference type="ARBA" id="ARBA00022692"/>
    </source>
</evidence>
<keyword evidence="5 9" id="KW-0653">Protein transport</keyword>
<feature type="compositionally biased region" description="Polar residues" evidence="10">
    <location>
        <begin position="73"/>
        <end position="82"/>
    </location>
</feature>
<evidence type="ECO:0000256" key="7">
    <source>
        <dbReference type="ARBA" id="ARBA00023010"/>
    </source>
</evidence>
<dbReference type="AlphaFoldDB" id="A0AAE9ZUG2"/>
<dbReference type="Proteomes" id="UP001218638">
    <property type="component" value="Chromosome"/>
</dbReference>
<dbReference type="Pfam" id="PF02416">
    <property type="entry name" value="TatA_B_E"/>
    <property type="match status" value="1"/>
</dbReference>
<feature type="region of interest" description="Disordered" evidence="10">
    <location>
        <begin position="44"/>
        <end position="82"/>
    </location>
</feature>
<evidence type="ECO:0000256" key="10">
    <source>
        <dbReference type="SAM" id="MobiDB-lite"/>
    </source>
</evidence>
<keyword evidence="8 9" id="KW-0472">Membrane</keyword>
<dbReference type="PANTHER" id="PTHR42982:SF1">
    <property type="entry name" value="SEC-INDEPENDENT PROTEIN TRANSLOCASE PROTEIN TATA"/>
    <property type="match status" value="1"/>
</dbReference>
<name>A0AAE9ZUG2_9BACT</name>
<dbReference type="Gene3D" id="1.20.5.3310">
    <property type="match status" value="1"/>
</dbReference>
<reference evidence="11" key="1">
    <citation type="submission" date="2023-03" db="EMBL/GenBank/DDBJ databases">
        <title>Lomoglobus Profundus gen. nov., sp. nov., a novel member of the phylum Verrucomicrobia, isolated from deep-marine sediment of South China Sea.</title>
        <authorList>
            <person name="Ahmad T."/>
            <person name="Ishaq S.E."/>
            <person name="Wang F."/>
        </authorList>
    </citation>
    <scope>NUCLEOTIDE SEQUENCE</scope>
    <source>
        <strain evidence="11">LMO-M01</strain>
    </source>
</reference>
<evidence type="ECO:0000313" key="11">
    <source>
        <dbReference type="EMBL" id="WED63506.1"/>
    </source>
</evidence>
<dbReference type="KEGG" id="slom:PXH66_14305"/>
<keyword evidence="6 9" id="KW-1133">Transmembrane helix</keyword>
<gene>
    <name evidence="9 11" type="primary">tatA</name>
    <name evidence="11" type="ORF">PXH66_14305</name>
</gene>
<comment type="subunit">
    <text evidence="9">Forms a complex with TatC.</text>
</comment>
<evidence type="ECO:0000256" key="1">
    <source>
        <dbReference type="ARBA" id="ARBA00004162"/>
    </source>
</evidence>
<dbReference type="InterPro" id="IPR003369">
    <property type="entry name" value="TatA/B/E"/>
</dbReference>
<comment type="subcellular location">
    <subcellularLocation>
        <location evidence="1 9">Cell membrane</location>
        <topology evidence="1 9">Single-pass membrane protein</topology>
    </subcellularLocation>
</comment>
<organism evidence="11 12">
    <name type="scientific">Synoicihabitans lomoniglobus</name>
    <dbReference type="NCBI Taxonomy" id="2909285"/>
    <lineage>
        <taxon>Bacteria</taxon>
        <taxon>Pseudomonadati</taxon>
        <taxon>Verrucomicrobiota</taxon>
        <taxon>Opitutia</taxon>
        <taxon>Opitutales</taxon>
        <taxon>Opitutaceae</taxon>
        <taxon>Synoicihabitans</taxon>
    </lineage>
</organism>
<dbReference type="RefSeq" id="WP_330929114.1">
    <property type="nucleotide sequence ID" value="NZ_CP119075.1"/>
</dbReference>
<dbReference type="GO" id="GO:0008320">
    <property type="term" value="F:protein transmembrane transporter activity"/>
    <property type="evidence" value="ECO:0007669"/>
    <property type="project" value="UniProtKB-UniRule"/>
</dbReference>
<evidence type="ECO:0000256" key="8">
    <source>
        <dbReference type="ARBA" id="ARBA00023136"/>
    </source>
</evidence>
<evidence type="ECO:0000256" key="6">
    <source>
        <dbReference type="ARBA" id="ARBA00022989"/>
    </source>
</evidence>
<protein>
    <recommendedName>
        <fullName evidence="9">Sec-independent protein translocase protein TatA</fullName>
    </recommendedName>
</protein>
<dbReference type="GO" id="GO:0043953">
    <property type="term" value="P:protein transport by the Tat complex"/>
    <property type="evidence" value="ECO:0007669"/>
    <property type="project" value="UniProtKB-UniRule"/>
</dbReference>
<dbReference type="HAMAP" id="MF_00236">
    <property type="entry name" value="TatA_E"/>
    <property type="match status" value="1"/>
</dbReference>
<dbReference type="EMBL" id="CP119075">
    <property type="protein sequence ID" value="WED63506.1"/>
    <property type="molecule type" value="Genomic_DNA"/>
</dbReference>
<keyword evidence="2 9" id="KW-0813">Transport</keyword>
<dbReference type="InterPro" id="IPR006312">
    <property type="entry name" value="TatA/E"/>
</dbReference>
<keyword evidence="12" id="KW-1185">Reference proteome</keyword>
<accession>A0AAE9ZUG2</accession>
<comment type="function">
    <text evidence="9">Part of the twin-arginine translocation (Tat) system that transports large folded proteins containing a characteristic twin-arginine motif in their signal peptide across membranes. TatA could form the protein-conducting channel of the Tat system.</text>
</comment>
<dbReference type="GO" id="GO:0033281">
    <property type="term" value="C:TAT protein transport complex"/>
    <property type="evidence" value="ECO:0007669"/>
    <property type="project" value="UniProtKB-UniRule"/>
</dbReference>
<comment type="similarity">
    <text evidence="9">Belongs to the TatA/E family.</text>
</comment>
<dbReference type="PANTHER" id="PTHR42982">
    <property type="entry name" value="SEC-INDEPENDENT PROTEIN TRANSLOCASE PROTEIN TATA"/>
    <property type="match status" value="1"/>
</dbReference>